<dbReference type="SMART" id="SM00733">
    <property type="entry name" value="Mterf"/>
    <property type="match status" value="7"/>
</dbReference>
<evidence type="ECO:0000313" key="6">
    <source>
        <dbReference type="Proteomes" id="UP000054558"/>
    </source>
</evidence>
<feature type="region of interest" description="Disordered" evidence="4">
    <location>
        <begin position="314"/>
        <end position="358"/>
    </location>
</feature>
<dbReference type="InterPro" id="IPR038538">
    <property type="entry name" value="MTERF_sf"/>
</dbReference>
<dbReference type="PANTHER" id="PTHR13068:SF219">
    <property type="entry name" value="MITOCHONDRIAL TRANSCRIPTION TERMINATION FACTOR FAMILY PROTEIN"/>
    <property type="match status" value="1"/>
</dbReference>
<gene>
    <name evidence="5" type="ORF">KFL_004020150</name>
</gene>
<evidence type="ECO:0000256" key="3">
    <source>
        <dbReference type="ARBA" id="ARBA00022946"/>
    </source>
</evidence>
<keyword evidence="2" id="KW-0804">Transcription</keyword>
<evidence type="ECO:0000256" key="1">
    <source>
        <dbReference type="ARBA" id="ARBA00007692"/>
    </source>
</evidence>
<comment type="similarity">
    <text evidence="1">Belongs to the mTERF family.</text>
</comment>
<sequence length="607" mass="67080">MRGQHREDVTRGGGTYGGQFARDLRASKRTIIDTADLAQLVAARPGTKTALAAGVAGYSEQFVPEMLEKGSALFEDPLEVQQRMVWYLESIGVDVDAIDLSTVPGTGEEQEEKVDYLVSLGLAQETVADIIGRWPQLLRLSLRKNIIPVIKYLECAWIAFRPEQIVELLGKYPQILYHSFELTLQPRVLFLRGVGLTRSQSQDVFLRVPSFFDTRIERSPSTSMAYLGAIGVEMADMWKVAYGCPEILVQKVNEFLKPRFEGIASHLALPEEEARRALLQTPELLLIEDLGGLRDELRTELARRGLVPEVGIIESTSEEAGGEEEALVAQSLPGEEDESAEVSESVSSSERSDDDIREDTGVIAGGLIEGGLTESTSVVEAGLEGEDRVEEGDEAGCSGQKGVQVDVNRIVALFGHRLHDAGVKQTLDKTLGLLGNELEMGPDELRTVLAEYPALLELEPGEIAEKIQALRREGLSTDEIRGMVVADPDWLGVDLEAAFTPKLEFLKVDMERSVNELLEFPNFLCYSLPNRIAVRHQITHEHDKKLSLRRLLGSSPAQFDTAVEKSEWDFEVDELDMAEEAWTIDRAYARQRWEPAKIGAGPVGGLV</sequence>
<dbReference type="AlphaFoldDB" id="A0A1Y1IF92"/>
<accession>A0A1Y1IF92</accession>
<name>A0A1Y1IF92_KLENI</name>
<dbReference type="GO" id="GO:0006353">
    <property type="term" value="P:DNA-templated transcription termination"/>
    <property type="evidence" value="ECO:0007669"/>
    <property type="project" value="UniProtKB-KW"/>
</dbReference>
<proteinExistence type="inferred from homology"/>
<keyword evidence="6" id="KW-1185">Reference proteome</keyword>
<dbReference type="PANTHER" id="PTHR13068">
    <property type="entry name" value="CGI-12 PROTEIN-RELATED"/>
    <property type="match status" value="1"/>
</dbReference>
<dbReference type="EMBL" id="DF237351">
    <property type="protein sequence ID" value="GAQ88129.1"/>
    <property type="molecule type" value="Genomic_DNA"/>
</dbReference>
<keyword evidence="2" id="KW-0805">Transcription regulation</keyword>
<protein>
    <submittedName>
        <fullName evidence="5">Mitochondrial transcription termination factor family protein</fullName>
    </submittedName>
</protein>
<evidence type="ECO:0000256" key="4">
    <source>
        <dbReference type="SAM" id="MobiDB-lite"/>
    </source>
</evidence>
<dbReference type="GO" id="GO:0003676">
    <property type="term" value="F:nucleic acid binding"/>
    <property type="evidence" value="ECO:0007669"/>
    <property type="project" value="InterPro"/>
</dbReference>
<feature type="compositionally biased region" description="Acidic residues" evidence="4">
    <location>
        <begin position="316"/>
        <end position="326"/>
    </location>
</feature>
<evidence type="ECO:0000313" key="5">
    <source>
        <dbReference type="EMBL" id="GAQ88129.1"/>
    </source>
</evidence>
<dbReference type="Gene3D" id="1.25.70.10">
    <property type="entry name" value="Transcription termination factor 3, mitochondrial"/>
    <property type="match status" value="2"/>
</dbReference>
<dbReference type="OrthoDB" id="637682at2759"/>
<organism evidence="5 6">
    <name type="scientific">Klebsormidium nitens</name>
    <name type="common">Green alga</name>
    <name type="synonym">Ulothrix nitens</name>
    <dbReference type="NCBI Taxonomy" id="105231"/>
    <lineage>
        <taxon>Eukaryota</taxon>
        <taxon>Viridiplantae</taxon>
        <taxon>Streptophyta</taxon>
        <taxon>Klebsormidiophyceae</taxon>
        <taxon>Klebsormidiales</taxon>
        <taxon>Klebsormidiaceae</taxon>
        <taxon>Klebsormidium</taxon>
    </lineage>
</organism>
<evidence type="ECO:0000256" key="2">
    <source>
        <dbReference type="ARBA" id="ARBA00022472"/>
    </source>
</evidence>
<dbReference type="STRING" id="105231.A0A1Y1IF92"/>
<dbReference type="OMA" id="FQMEMGR"/>
<reference evidence="5 6" key="1">
    <citation type="journal article" date="2014" name="Nat. Commun.">
        <title>Klebsormidium flaccidum genome reveals primary factors for plant terrestrial adaptation.</title>
        <authorList>
            <person name="Hori K."/>
            <person name="Maruyama F."/>
            <person name="Fujisawa T."/>
            <person name="Togashi T."/>
            <person name="Yamamoto N."/>
            <person name="Seo M."/>
            <person name="Sato S."/>
            <person name="Yamada T."/>
            <person name="Mori H."/>
            <person name="Tajima N."/>
            <person name="Moriyama T."/>
            <person name="Ikeuchi M."/>
            <person name="Watanabe M."/>
            <person name="Wada H."/>
            <person name="Kobayashi K."/>
            <person name="Saito M."/>
            <person name="Masuda T."/>
            <person name="Sasaki-Sekimoto Y."/>
            <person name="Mashiguchi K."/>
            <person name="Awai K."/>
            <person name="Shimojima M."/>
            <person name="Masuda S."/>
            <person name="Iwai M."/>
            <person name="Nobusawa T."/>
            <person name="Narise T."/>
            <person name="Kondo S."/>
            <person name="Saito H."/>
            <person name="Sato R."/>
            <person name="Murakawa M."/>
            <person name="Ihara Y."/>
            <person name="Oshima-Yamada Y."/>
            <person name="Ohtaka K."/>
            <person name="Satoh M."/>
            <person name="Sonobe K."/>
            <person name="Ishii M."/>
            <person name="Ohtani R."/>
            <person name="Kanamori-Sato M."/>
            <person name="Honoki R."/>
            <person name="Miyazaki D."/>
            <person name="Mochizuki H."/>
            <person name="Umetsu J."/>
            <person name="Higashi K."/>
            <person name="Shibata D."/>
            <person name="Kamiya Y."/>
            <person name="Sato N."/>
            <person name="Nakamura Y."/>
            <person name="Tabata S."/>
            <person name="Ida S."/>
            <person name="Kurokawa K."/>
            <person name="Ohta H."/>
        </authorList>
    </citation>
    <scope>NUCLEOTIDE SEQUENCE [LARGE SCALE GENOMIC DNA]</scope>
    <source>
        <strain evidence="5 6">NIES-2285</strain>
    </source>
</reference>
<keyword evidence="2" id="KW-0806">Transcription termination</keyword>
<dbReference type="Proteomes" id="UP000054558">
    <property type="component" value="Unassembled WGS sequence"/>
</dbReference>
<keyword evidence="3" id="KW-0809">Transit peptide</keyword>
<dbReference type="InterPro" id="IPR003690">
    <property type="entry name" value="MTERF"/>
</dbReference>
<dbReference type="Pfam" id="PF02536">
    <property type="entry name" value="mTERF"/>
    <property type="match status" value="2"/>
</dbReference>